<dbReference type="EMBL" id="JAXOJX010000001">
    <property type="protein sequence ID" value="MDZ5455166.1"/>
    <property type="molecule type" value="Genomic_DNA"/>
</dbReference>
<gene>
    <name evidence="2" type="ORF">SM757_01125</name>
</gene>
<dbReference type="SUPFAM" id="SSF52799">
    <property type="entry name" value="(Phosphotyrosine protein) phosphatases II"/>
    <property type="match status" value="1"/>
</dbReference>
<accession>A0ABU5I971</accession>
<evidence type="ECO:0000313" key="2">
    <source>
        <dbReference type="EMBL" id="MDZ5455166.1"/>
    </source>
</evidence>
<comment type="caution">
    <text evidence="2">The sequence shown here is derived from an EMBL/GenBank/DDBJ whole genome shotgun (WGS) entry which is preliminary data.</text>
</comment>
<dbReference type="InterPro" id="IPR026893">
    <property type="entry name" value="Tyr/Ser_Pase_IphP-type"/>
</dbReference>
<reference evidence="2 3" key="1">
    <citation type="submission" date="2023-11" db="EMBL/GenBank/DDBJ databases">
        <title>Draft genome of Azohydromonas lata strain H1 (DSM1123), a polyhydroxyalkanoate producer.</title>
        <authorList>
            <person name="Traversa D."/>
            <person name="D'Addabbo P."/>
            <person name="Pazzani C."/>
            <person name="Manzari C."/>
            <person name="Chiara M."/>
            <person name="Scrascia M."/>
        </authorList>
    </citation>
    <scope>NUCLEOTIDE SEQUENCE [LARGE SCALE GENOMIC DNA]</scope>
    <source>
        <strain evidence="2 3">H1</strain>
        <plasmid evidence="2">unnamed</plasmid>
    </source>
</reference>
<dbReference type="PANTHER" id="PTHR31126:SF1">
    <property type="entry name" value="TYROSINE SPECIFIC PROTEIN PHOSPHATASES DOMAIN-CONTAINING PROTEIN"/>
    <property type="match status" value="1"/>
</dbReference>
<name>A0ABU5I971_9BURK</name>
<evidence type="ECO:0000313" key="3">
    <source>
        <dbReference type="Proteomes" id="UP001293718"/>
    </source>
</evidence>
<sequence length="280" mass="30087">MPASTVTPDEHRLLPLAGGHNFRDLGGYETADGQRVRRHVLYRSGKLSGLTSQDVALLASKSIRVVCDLRTPVEREKEPSVTGFSAWHRGWDYDAGHSRLRQVAAAREATPQDVHDALAATYRKMPWHFAGPYGCVINHIVSGDVPLVFHCMAGKDRTGLLAALILRLLGVPEATVLADYLLTDRCLDIDALVATPRAAGSDAAAAGFAYLQAMPPNLRAPLLKCHPAYLEGALRAVEARHGSVLGYMHEALGVGGDGMAALRHRLLEPAGQEAGPGRRA</sequence>
<dbReference type="InterPro" id="IPR016130">
    <property type="entry name" value="Tyr_Pase_AS"/>
</dbReference>
<protein>
    <submittedName>
        <fullName evidence="2">Tyrosine-protein phosphatase</fullName>
        <ecNumber evidence="2">3.1.3.48</ecNumber>
    </submittedName>
</protein>
<proteinExistence type="inferred from homology"/>
<organism evidence="2 3">
    <name type="scientific">Azohydromonas lata</name>
    <dbReference type="NCBI Taxonomy" id="45677"/>
    <lineage>
        <taxon>Bacteria</taxon>
        <taxon>Pseudomonadati</taxon>
        <taxon>Pseudomonadota</taxon>
        <taxon>Betaproteobacteria</taxon>
        <taxon>Burkholderiales</taxon>
        <taxon>Sphaerotilaceae</taxon>
        <taxon>Azohydromonas</taxon>
    </lineage>
</organism>
<comment type="similarity">
    <text evidence="1">Belongs to the protein-tyrosine phosphatase family.</text>
</comment>
<dbReference type="Gene3D" id="3.90.190.10">
    <property type="entry name" value="Protein tyrosine phosphatase superfamily"/>
    <property type="match status" value="1"/>
</dbReference>
<dbReference type="PROSITE" id="PS00383">
    <property type="entry name" value="TYR_PHOSPHATASE_1"/>
    <property type="match status" value="1"/>
</dbReference>
<dbReference type="Proteomes" id="UP001293718">
    <property type="component" value="Unassembled WGS sequence"/>
</dbReference>
<dbReference type="RefSeq" id="WP_322463883.1">
    <property type="nucleotide sequence ID" value="NZ_JAXOJX010000001.1"/>
</dbReference>
<dbReference type="GO" id="GO:0004725">
    <property type="term" value="F:protein tyrosine phosphatase activity"/>
    <property type="evidence" value="ECO:0007669"/>
    <property type="project" value="UniProtKB-EC"/>
</dbReference>
<keyword evidence="2" id="KW-0378">Hydrolase</keyword>
<dbReference type="EC" id="3.1.3.48" evidence="2"/>
<dbReference type="PANTHER" id="PTHR31126">
    <property type="entry name" value="TYROSINE-PROTEIN PHOSPHATASE"/>
    <property type="match status" value="1"/>
</dbReference>
<keyword evidence="2" id="KW-0614">Plasmid</keyword>
<evidence type="ECO:0000256" key="1">
    <source>
        <dbReference type="ARBA" id="ARBA00009580"/>
    </source>
</evidence>
<geneLocation type="plasmid" evidence="2">
    <name>unnamed</name>
</geneLocation>
<dbReference type="Pfam" id="PF13350">
    <property type="entry name" value="Y_phosphatase3"/>
    <property type="match status" value="1"/>
</dbReference>
<dbReference type="InterPro" id="IPR029021">
    <property type="entry name" value="Prot-tyrosine_phosphatase-like"/>
</dbReference>
<keyword evidence="3" id="KW-1185">Reference proteome</keyword>